<dbReference type="FunFam" id="3.40.50.1470:FF:000001">
    <property type="entry name" value="Peptidyl-tRNA hydrolase"/>
    <property type="match status" value="1"/>
</dbReference>
<evidence type="ECO:0000313" key="11">
    <source>
        <dbReference type="Proteomes" id="UP000317369"/>
    </source>
</evidence>
<dbReference type="CDD" id="cd00462">
    <property type="entry name" value="PTH"/>
    <property type="match status" value="1"/>
</dbReference>
<evidence type="ECO:0000256" key="8">
    <source>
        <dbReference type="RuleBase" id="RU000673"/>
    </source>
</evidence>
<dbReference type="SUPFAM" id="SSF53178">
    <property type="entry name" value="Peptidyl-tRNA hydrolase-like"/>
    <property type="match status" value="1"/>
</dbReference>
<dbReference type="GO" id="GO:0005737">
    <property type="term" value="C:cytoplasm"/>
    <property type="evidence" value="ECO:0007669"/>
    <property type="project" value="UniProtKB-SubCell"/>
</dbReference>
<gene>
    <name evidence="7 10" type="primary">pth</name>
    <name evidence="10" type="ORF">KS4_16890</name>
</gene>
<evidence type="ECO:0000256" key="9">
    <source>
        <dbReference type="RuleBase" id="RU004320"/>
    </source>
</evidence>
<evidence type="ECO:0000256" key="2">
    <source>
        <dbReference type="ARBA" id="ARBA00022555"/>
    </source>
</evidence>
<dbReference type="GO" id="GO:0004045">
    <property type="term" value="F:peptidyl-tRNA hydrolase activity"/>
    <property type="evidence" value="ECO:0007669"/>
    <property type="project" value="UniProtKB-UniRule"/>
</dbReference>
<evidence type="ECO:0000256" key="3">
    <source>
        <dbReference type="ARBA" id="ARBA00022801"/>
    </source>
</evidence>
<dbReference type="InterPro" id="IPR018171">
    <property type="entry name" value="Pept_tRNA_hydro_CS"/>
</dbReference>
<dbReference type="RefSeq" id="WP_200761698.1">
    <property type="nucleotide sequence ID" value="NZ_CP036425.1"/>
</dbReference>
<accession>A0A517YTS8</accession>
<dbReference type="Pfam" id="PF01195">
    <property type="entry name" value="Pept_tRNA_hydro"/>
    <property type="match status" value="1"/>
</dbReference>
<dbReference type="Proteomes" id="UP000317369">
    <property type="component" value="Chromosome"/>
</dbReference>
<evidence type="ECO:0000256" key="7">
    <source>
        <dbReference type="HAMAP-Rule" id="MF_00083"/>
    </source>
</evidence>
<evidence type="ECO:0000256" key="5">
    <source>
        <dbReference type="ARBA" id="ARBA00038063"/>
    </source>
</evidence>
<dbReference type="PROSITE" id="PS01195">
    <property type="entry name" value="PEPT_TRNA_HYDROL_1"/>
    <property type="match status" value="1"/>
</dbReference>
<sequence>MRKILRMLNWWAKPSILESSGDVQQDSIEENCIAMKLIVGIGNPGKEYEKTRHNAGFMAIDRLAERNCLSSDKTKFHAHFIEGVIAGKKTLLMKPMTFMNRSGLAVGEAVRFYKIEPKDVLVLVDDIALPCGRIRLRSDGSAGGHNGLTDIKRVLGTQTYPRLRIGIDAPGRVPQKDYVLGRFSPDQEFQVERAINRAAEAIEHWIREDDMAQTMTIYNKAAEEE</sequence>
<comment type="subcellular location">
    <subcellularLocation>
        <location evidence="7">Cytoplasm</location>
    </subcellularLocation>
</comment>
<reference evidence="10 11" key="1">
    <citation type="submission" date="2019-02" db="EMBL/GenBank/DDBJ databases">
        <title>Deep-cultivation of Planctomycetes and their phenomic and genomic characterization uncovers novel biology.</title>
        <authorList>
            <person name="Wiegand S."/>
            <person name="Jogler M."/>
            <person name="Boedeker C."/>
            <person name="Pinto D."/>
            <person name="Vollmers J."/>
            <person name="Rivas-Marin E."/>
            <person name="Kohn T."/>
            <person name="Peeters S.H."/>
            <person name="Heuer A."/>
            <person name="Rast P."/>
            <person name="Oberbeckmann S."/>
            <person name="Bunk B."/>
            <person name="Jeske O."/>
            <person name="Meyerdierks A."/>
            <person name="Storesund J.E."/>
            <person name="Kallscheuer N."/>
            <person name="Luecker S."/>
            <person name="Lage O.M."/>
            <person name="Pohl T."/>
            <person name="Merkel B.J."/>
            <person name="Hornburger P."/>
            <person name="Mueller R.-W."/>
            <person name="Bruemmer F."/>
            <person name="Labrenz M."/>
            <person name="Spormann A.M."/>
            <person name="Op den Camp H."/>
            <person name="Overmann J."/>
            <person name="Amann R."/>
            <person name="Jetten M.S.M."/>
            <person name="Mascher T."/>
            <person name="Medema M.H."/>
            <person name="Devos D.P."/>
            <person name="Kaster A.-K."/>
            <person name="Ovreas L."/>
            <person name="Rohde M."/>
            <person name="Galperin M.Y."/>
            <person name="Jogler C."/>
        </authorList>
    </citation>
    <scope>NUCLEOTIDE SEQUENCE [LARGE SCALE GENOMIC DNA]</scope>
    <source>
        <strain evidence="10 11">KS4</strain>
    </source>
</reference>
<organism evidence="10 11">
    <name type="scientific">Poriferisphaera corsica</name>
    <dbReference type="NCBI Taxonomy" id="2528020"/>
    <lineage>
        <taxon>Bacteria</taxon>
        <taxon>Pseudomonadati</taxon>
        <taxon>Planctomycetota</taxon>
        <taxon>Phycisphaerae</taxon>
        <taxon>Phycisphaerales</taxon>
        <taxon>Phycisphaeraceae</taxon>
        <taxon>Poriferisphaera</taxon>
    </lineage>
</organism>
<protein>
    <recommendedName>
        <fullName evidence="6 7">Peptidyl-tRNA hydrolase</fullName>
        <shortName evidence="7">Pth</shortName>
        <ecNumber evidence="1 7">3.1.1.29</ecNumber>
    </recommendedName>
</protein>
<dbReference type="GO" id="GO:0000049">
    <property type="term" value="F:tRNA binding"/>
    <property type="evidence" value="ECO:0007669"/>
    <property type="project" value="UniProtKB-UniRule"/>
</dbReference>
<comment type="similarity">
    <text evidence="5 7 9">Belongs to the PTH family.</text>
</comment>
<feature type="binding site" evidence="7">
    <location>
        <position position="48"/>
    </location>
    <ligand>
        <name>tRNA</name>
        <dbReference type="ChEBI" id="CHEBI:17843"/>
    </ligand>
</feature>
<comment type="catalytic activity">
    <reaction evidence="7 8">
        <text>an N-acyl-L-alpha-aminoacyl-tRNA + H2O = an N-acyl-L-amino acid + a tRNA + H(+)</text>
        <dbReference type="Rhea" id="RHEA:54448"/>
        <dbReference type="Rhea" id="RHEA-COMP:10123"/>
        <dbReference type="Rhea" id="RHEA-COMP:13883"/>
        <dbReference type="ChEBI" id="CHEBI:15377"/>
        <dbReference type="ChEBI" id="CHEBI:15378"/>
        <dbReference type="ChEBI" id="CHEBI:59874"/>
        <dbReference type="ChEBI" id="CHEBI:78442"/>
        <dbReference type="ChEBI" id="CHEBI:138191"/>
        <dbReference type="EC" id="3.1.1.29"/>
    </reaction>
</comment>
<comment type="subunit">
    <text evidence="7">Monomer.</text>
</comment>
<dbReference type="KEGG" id="pcor:KS4_16890"/>
<feature type="site" description="Stabilizes the basic form of H active site to accept a proton" evidence="7">
    <location>
        <position position="125"/>
    </location>
</feature>
<dbReference type="Gene3D" id="3.40.50.1470">
    <property type="entry name" value="Peptidyl-tRNA hydrolase"/>
    <property type="match status" value="1"/>
</dbReference>
<keyword evidence="2 7" id="KW-0820">tRNA-binding</keyword>
<dbReference type="InterPro" id="IPR001328">
    <property type="entry name" value="Pept_tRNA_hydro"/>
</dbReference>
<evidence type="ECO:0000256" key="1">
    <source>
        <dbReference type="ARBA" id="ARBA00013260"/>
    </source>
</evidence>
<feature type="binding site" evidence="7">
    <location>
        <position position="146"/>
    </location>
    <ligand>
        <name>tRNA</name>
        <dbReference type="ChEBI" id="CHEBI:17843"/>
    </ligand>
</feature>
<evidence type="ECO:0000256" key="4">
    <source>
        <dbReference type="ARBA" id="ARBA00022884"/>
    </source>
</evidence>
<comment type="function">
    <text evidence="7">Catalyzes the release of premature peptidyl moieties from peptidyl-tRNA molecules trapped in stalled 50S ribosomal subunits, and thus maintains levels of free tRNAs and 50S ribosomes.</text>
</comment>
<evidence type="ECO:0000313" key="10">
    <source>
        <dbReference type="EMBL" id="QDU33634.1"/>
    </source>
</evidence>
<feature type="site" description="Discriminates between blocked and unblocked aminoacyl-tRNA" evidence="7">
    <location>
        <position position="43"/>
    </location>
</feature>
<dbReference type="EMBL" id="CP036425">
    <property type="protein sequence ID" value="QDU33634.1"/>
    <property type="molecule type" value="Genomic_DNA"/>
</dbReference>
<dbReference type="GO" id="GO:0006515">
    <property type="term" value="P:protein quality control for misfolded or incompletely synthesized proteins"/>
    <property type="evidence" value="ECO:0007669"/>
    <property type="project" value="UniProtKB-UniRule"/>
</dbReference>
<keyword evidence="7" id="KW-0963">Cytoplasm</keyword>
<dbReference type="EC" id="3.1.1.29" evidence="1 7"/>
<feature type="binding site" evidence="7">
    <location>
        <position position="100"/>
    </location>
    <ligand>
        <name>tRNA</name>
        <dbReference type="ChEBI" id="CHEBI:17843"/>
    </ligand>
</feature>
<dbReference type="NCBIfam" id="TIGR00447">
    <property type="entry name" value="pth"/>
    <property type="match status" value="1"/>
</dbReference>
<evidence type="ECO:0000256" key="6">
    <source>
        <dbReference type="ARBA" id="ARBA00050038"/>
    </source>
</evidence>
<feature type="binding site" evidence="7">
    <location>
        <position position="98"/>
    </location>
    <ligand>
        <name>tRNA</name>
        <dbReference type="ChEBI" id="CHEBI:17843"/>
    </ligand>
</feature>
<keyword evidence="3 7" id="KW-0378">Hydrolase</keyword>
<keyword evidence="4 7" id="KW-0694">RNA-binding</keyword>
<comment type="function">
    <text evidence="7">Hydrolyzes ribosome-free peptidyl-tRNAs (with 1 or more amino acids incorporated), which drop off the ribosome during protein synthesis, or as a result of ribosome stalling.</text>
</comment>
<dbReference type="PANTHER" id="PTHR17224">
    <property type="entry name" value="PEPTIDYL-TRNA HYDROLASE"/>
    <property type="match status" value="1"/>
</dbReference>
<feature type="active site" description="Proton acceptor" evidence="7">
    <location>
        <position position="53"/>
    </location>
</feature>
<name>A0A517YTS8_9BACT</name>
<dbReference type="HAMAP" id="MF_00083">
    <property type="entry name" value="Pept_tRNA_hydro_bact"/>
    <property type="match status" value="1"/>
</dbReference>
<dbReference type="GO" id="GO:0072344">
    <property type="term" value="P:rescue of stalled ribosome"/>
    <property type="evidence" value="ECO:0007669"/>
    <property type="project" value="UniProtKB-UniRule"/>
</dbReference>
<proteinExistence type="inferred from homology"/>
<keyword evidence="11" id="KW-1185">Reference proteome</keyword>
<dbReference type="InterPro" id="IPR036416">
    <property type="entry name" value="Pept_tRNA_hydro_sf"/>
</dbReference>
<dbReference type="AlphaFoldDB" id="A0A517YTS8"/>
<dbReference type="PANTHER" id="PTHR17224:SF1">
    <property type="entry name" value="PEPTIDYL-TRNA HYDROLASE"/>
    <property type="match status" value="1"/>
</dbReference>